<evidence type="ECO:0000313" key="2">
    <source>
        <dbReference type="RefSeq" id="XP_075103126.1"/>
    </source>
</evidence>
<reference evidence="1" key="1">
    <citation type="journal article" date="2014" name="Nat. Commun.">
        <title>The tobacco genome sequence and its comparison with those of tomato and potato.</title>
        <authorList>
            <person name="Sierro N."/>
            <person name="Battey J.N."/>
            <person name="Ouadi S."/>
            <person name="Bakaher N."/>
            <person name="Bovet L."/>
            <person name="Willig A."/>
            <person name="Goepfert S."/>
            <person name="Peitsch M.C."/>
            <person name="Ivanov N.V."/>
        </authorList>
    </citation>
    <scope>NUCLEOTIDE SEQUENCE [LARGE SCALE GENOMIC DNA]</scope>
</reference>
<evidence type="ECO:0000313" key="1">
    <source>
        <dbReference type="Proteomes" id="UP000790787"/>
    </source>
</evidence>
<accession>A0AC58U0X5</accession>
<organism evidence="1 2">
    <name type="scientific">Nicotiana tabacum</name>
    <name type="common">Common tobacco</name>
    <dbReference type="NCBI Taxonomy" id="4097"/>
    <lineage>
        <taxon>Eukaryota</taxon>
        <taxon>Viridiplantae</taxon>
        <taxon>Streptophyta</taxon>
        <taxon>Embryophyta</taxon>
        <taxon>Tracheophyta</taxon>
        <taxon>Spermatophyta</taxon>
        <taxon>Magnoliopsida</taxon>
        <taxon>eudicotyledons</taxon>
        <taxon>Gunneridae</taxon>
        <taxon>Pentapetalae</taxon>
        <taxon>asterids</taxon>
        <taxon>lamiids</taxon>
        <taxon>Solanales</taxon>
        <taxon>Solanaceae</taxon>
        <taxon>Nicotianoideae</taxon>
        <taxon>Nicotianeae</taxon>
        <taxon>Nicotiana</taxon>
    </lineage>
</organism>
<gene>
    <name evidence="2" type="primary">LOC142177943</name>
</gene>
<reference evidence="2" key="2">
    <citation type="submission" date="2025-08" db="UniProtKB">
        <authorList>
            <consortium name="RefSeq"/>
        </authorList>
    </citation>
    <scope>IDENTIFICATION</scope>
    <source>
        <tissue evidence="2">Leaf</tissue>
    </source>
</reference>
<proteinExistence type="predicted"/>
<dbReference type="RefSeq" id="XP_075103126.1">
    <property type="nucleotide sequence ID" value="XM_075247025.1"/>
</dbReference>
<sequence>MDEIRQLLVGNLATTGVQNHEIPVENERPEVVGHRPRGHQPSNREYHAEFPVFDGVGLKDWLYKCEQIFAYEEILEDSKEAVVLYGGGGGNRRSGAGRGSDNYEITVSVKGKAVQVLIDTGSTHNFLDLNTAKKLGCVLTAISPFDVFVADGKKVQNNYICKKLVWKMQGVSFDSDMLVLPIGGCSMVLGIQWLIALGDIMWNFKKLRMEFSIMGHKVSLRGIQPPATKMVQQASMDKLLAKPAELCMISVGLFLESQQQGVEVSFFTLEGLPKKPSMSWDLQVILQRYNDLFEEPTQLPPSRSHDHKITLKEGVSPHQHQAYKYPNIHKNEIEKMMNEMLAFGVVRPNTSPYSYLIVMVKKKDGSWHLCVDYRELNNCTWNPAATAAFQDLKLAITSAPVLALPEFSKEFTVETDALGGGIGAVLAQDNKSIAFFIKGLSDKNKALSVYERELLALVSAMQNISGVNSDLLDTVKASWRQDPALQHIIQSIQDGHASKPYYRFHNGVLSRKNRLMVGADATIRNQLISFYHDSSIGGHSGITTTLKMLKQDFYWKKMKQDVYAYIRVCDVCQKCKSDNAAYPGLLQPLPIHDKVWQDISMDFIEGLPKDASKEVIFVVVDRLSKDAHFMPLKHPYTALDVAQLFMDQVFKLHGMPKSIVLTEMLSLQANFGKSYSDCRRCHCYLPPLTTLRQMVKLRLLTHAWNATLDA</sequence>
<name>A0AC58U0X5_TOBAC</name>
<keyword evidence="1" id="KW-1185">Reference proteome</keyword>
<protein>
    <submittedName>
        <fullName evidence="2">Uncharacterized protein LOC142177943</fullName>
    </submittedName>
</protein>
<dbReference type="Proteomes" id="UP000790787">
    <property type="component" value="Chromosome 3"/>
</dbReference>